<keyword evidence="14" id="KW-0406">Ion transport</keyword>
<dbReference type="Pfam" id="PF17921">
    <property type="entry name" value="Integrase_H2C2"/>
    <property type="match status" value="1"/>
</dbReference>
<evidence type="ECO:0000259" key="24">
    <source>
        <dbReference type="PROSITE" id="PS50158"/>
    </source>
</evidence>
<comment type="subunit">
    <text evidence="3">May form heteromers.</text>
</comment>
<dbReference type="Gene3D" id="1.10.287.70">
    <property type="match status" value="1"/>
</dbReference>
<dbReference type="Pfam" id="PF00078">
    <property type="entry name" value="RVT_1"/>
    <property type="match status" value="1"/>
</dbReference>
<dbReference type="FunFam" id="3.40.190.10:FF:000103">
    <property type="entry name" value="Glutamate receptor"/>
    <property type="match status" value="1"/>
</dbReference>
<keyword evidence="10" id="KW-0255">Endonuclease</keyword>
<dbReference type="SUPFAM" id="SSF57756">
    <property type="entry name" value="Retrovirus zinc finger-like domains"/>
    <property type="match status" value="1"/>
</dbReference>
<dbReference type="EMBL" id="OIVN01001367">
    <property type="protein sequence ID" value="SPC93143.1"/>
    <property type="molecule type" value="Genomic_DNA"/>
</dbReference>
<evidence type="ECO:0000256" key="15">
    <source>
        <dbReference type="ARBA" id="ARBA00023136"/>
    </source>
</evidence>
<dbReference type="PROSITE" id="PS50158">
    <property type="entry name" value="ZF_CCHC"/>
    <property type="match status" value="1"/>
</dbReference>
<dbReference type="InterPro" id="IPR001828">
    <property type="entry name" value="ANF_lig-bd_rcpt"/>
</dbReference>
<feature type="coiled-coil region" evidence="22">
    <location>
        <begin position="541"/>
        <end position="568"/>
    </location>
</feature>
<keyword evidence="4" id="KW-0813">Transport</keyword>
<evidence type="ECO:0000256" key="20">
    <source>
        <dbReference type="ARBA" id="ARBA00049638"/>
    </source>
</evidence>
<dbReference type="Pfam" id="PF17917">
    <property type="entry name" value="RT_RNaseH"/>
    <property type="match status" value="1"/>
</dbReference>
<evidence type="ECO:0000256" key="23">
    <source>
        <dbReference type="SAM" id="Phobius"/>
    </source>
</evidence>
<dbReference type="CDD" id="cd01647">
    <property type="entry name" value="RT_LTR"/>
    <property type="match status" value="1"/>
</dbReference>
<keyword evidence="9" id="KW-0732">Signal</keyword>
<proteinExistence type="inferred from homology"/>
<dbReference type="Gene3D" id="3.10.10.10">
    <property type="entry name" value="HIV Type 1 Reverse Transcriptase, subunit A, domain 1"/>
    <property type="match status" value="1"/>
</dbReference>
<feature type="domain" description="CCHC-type" evidence="24">
    <location>
        <begin position="835"/>
        <end position="852"/>
    </location>
</feature>
<protein>
    <recommendedName>
        <fullName evidence="24">CCHC-type domain-containing protein</fullName>
    </recommendedName>
</protein>
<name>A0A2N9G0W0_FAGSY</name>
<evidence type="ECO:0000256" key="18">
    <source>
        <dbReference type="ARBA" id="ARBA00023286"/>
    </source>
</evidence>
<feature type="transmembrane region" description="Helical" evidence="23">
    <location>
        <begin position="363"/>
        <end position="387"/>
    </location>
</feature>
<evidence type="ECO:0000256" key="6">
    <source>
        <dbReference type="ARBA" id="ARBA00022692"/>
    </source>
</evidence>
<dbReference type="Pfam" id="PF10613">
    <property type="entry name" value="Lig_chan-Glu_bd"/>
    <property type="match status" value="1"/>
</dbReference>
<dbReference type="SMART" id="SM00079">
    <property type="entry name" value="PBPe"/>
    <property type="match status" value="1"/>
</dbReference>
<dbReference type="SUPFAM" id="SSF53850">
    <property type="entry name" value="Periplasmic binding protein-like II"/>
    <property type="match status" value="1"/>
</dbReference>
<evidence type="ECO:0000256" key="5">
    <source>
        <dbReference type="ARBA" id="ARBA00022679"/>
    </source>
</evidence>
<dbReference type="FunFam" id="3.30.70.270:FF:000020">
    <property type="entry name" value="Transposon Tf2-6 polyprotein-like Protein"/>
    <property type="match status" value="1"/>
</dbReference>
<dbReference type="InterPro" id="IPR043128">
    <property type="entry name" value="Rev_trsase/Diguanyl_cyclase"/>
</dbReference>
<evidence type="ECO:0000256" key="16">
    <source>
        <dbReference type="ARBA" id="ARBA00023170"/>
    </source>
</evidence>
<dbReference type="InterPro" id="IPR028082">
    <property type="entry name" value="Peripla_BP_I"/>
</dbReference>
<dbReference type="Gene3D" id="4.10.60.10">
    <property type="entry name" value="Zinc finger, CCHC-type"/>
    <property type="match status" value="1"/>
</dbReference>
<evidence type="ECO:0000256" key="7">
    <source>
        <dbReference type="ARBA" id="ARBA00022695"/>
    </source>
</evidence>
<dbReference type="InterPro" id="IPR036875">
    <property type="entry name" value="Znf_CCHC_sf"/>
</dbReference>
<keyword evidence="18" id="KW-1071">Ligand-gated ion channel</keyword>
<accession>A0A2N9G0W0</accession>
<evidence type="ECO:0000256" key="13">
    <source>
        <dbReference type="ARBA" id="ARBA00022989"/>
    </source>
</evidence>
<sequence length="1538" mass="175827">MSEGYVWIMTSGMTNSIDSMESSVRDSMQGDYGHMMLLLSALADIVEKVGTTNFNFEKRTNSSNLTDLETIKVSQNGPKLRKALRGTRFRGLAGEFRLDNGQLQSSTFQIINVNGNGERVIAFWTPENGLVRKLNSTNTSSYSTSKKNLGPIIWPGDSSSVPKGWEIPTSGKKLRIGVPVKDGFSEFVKVTHDPSTNTTQVTGYSIDVFNTVMEALPYAVSYEFIPFAKPNGESAGTYDEMVYQVYLGNFDAVAGDTTIIANRSNFVDFTTPYTESGVTMVVPIKDNESKNAWVFLKPLTLDLWITSGCFFVFIGFVVWVLEHRINEEFRGPPLHEIGTSLWYSFSTLIFAQRETVVSNLTRFVVIIWVFVVLILTQSYTASLASLLTVQQLQPTLTDINQLIKSGEYVGYEEGSYVLGILKEMKFDETKLKAFKSPEECDELLLRGSANGGIAAAIDDIPCMKLLLRKYCSKYTMVRVMPQPNNNYTAKSIKLFSPHGIPLLLSRIQERHLENIAIPIQMSFGLMAGYRHQGYNMEDHDKGHTNFEMDELRRQLQELQQRLEQYENQGRGARHPDFESDNENPFHRAHSHFSGESTPPHPRFVRNSRPGFDMKVDIPEFEGKMQPDDFIDWLTTVERIFDFKDVPENRKVKVVAIKLRKHASIWWEHLKRQRECEGRECITTWAKMKKELKRKYLPKHYKQDAFMKFHNFKQKELSVEEYTAEFDHLMIRCDIVEQEEQMIARYLGGLRVEISDVVQLQPYWTYNDVCKLAIKVEKQLKEKRGNSFRSFTRDGVSNHGSGSTSKTTTISKTVVAKPKNEATSGSNRPITSNTNRRCFKCQGFGHIASDCPNRKMVSLMEEDMEMEDEDDFSPETNEHVAEEEEITYADRGEALVVQRSLKVTYVEDEWLQNNIFHTRCTSHGKVLLVPLKMVHVPKPSFGEGTNLLTRSGVKKALMENGEDFAIAEIPHGLPPMRDMQHCIDLVPGSMLPNKPAYRLNPKEHEELQRQVEELIEKGLVRESMSPCAVLALLVPKKDGSWHMCIDSRAVNKITIRYCFPILRLDDLLDQLYGAVIFSKIDLRSGYHQIRMRPGDEWKTTFKTREGLYEWMVMPFGLSKAPNSLVFLGYVVSAEGIKMDPSKIEAIISWPVPKSLHDIRSFHGLASVYCRFIRSFSSIIAPITECLKGGKFQWNEKAQKSFELIKKKVTEAPVLILPDFSKLFEVDCDASGVGIGVVLSQEGKPIAFFSEMLNESRRKYSTYDKEFYAIIHALDHWSHYLFPNEFLLHSDHEALKYLNSQQKLNSWHVSWVEFLQPYSFSIKHKFGKLNKVADALSRRHSLLSTMEVQVLGFEVLKELYKNDPDFGNEVHGGGLAGHFGRDKILALVQENFFWPKLAHDVECFVKSCKICQIAKSHSKNTGLYTPLPVPNAPWKDISLDFFWDCLEPKETRILLWCGDAEERAKEIKKLHEQIRGSILKKNEKYSKQANKHRKPTAFKEGDLVWIHLRKEQFPSKRSSKLMSRADGPFKGASTHWGECL</sequence>
<evidence type="ECO:0000256" key="9">
    <source>
        <dbReference type="ARBA" id="ARBA00022729"/>
    </source>
</evidence>
<dbReference type="Pfam" id="PF01094">
    <property type="entry name" value="ANF_receptor"/>
    <property type="match status" value="1"/>
</dbReference>
<keyword evidence="12" id="KW-0695">RNA-directed DNA polymerase</keyword>
<reference evidence="25" key="1">
    <citation type="submission" date="2018-02" db="EMBL/GenBank/DDBJ databases">
        <authorList>
            <person name="Cohen D.B."/>
            <person name="Kent A.D."/>
        </authorList>
    </citation>
    <scope>NUCLEOTIDE SEQUENCE</scope>
</reference>
<keyword evidence="11" id="KW-0378">Hydrolase</keyword>
<evidence type="ECO:0000256" key="22">
    <source>
        <dbReference type="SAM" id="Coils"/>
    </source>
</evidence>
<dbReference type="FunFam" id="3.40.50.2300:FF:000195">
    <property type="entry name" value="Glutamate receptor"/>
    <property type="match status" value="1"/>
</dbReference>
<dbReference type="InterPro" id="IPR041373">
    <property type="entry name" value="RT_RNaseH"/>
</dbReference>
<dbReference type="GO" id="GO:0003964">
    <property type="term" value="F:RNA-directed DNA polymerase activity"/>
    <property type="evidence" value="ECO:0007669"/>
    <property type="project" value="UniProtKB-KW"/>
</dbReference>
<evidence type="ECO:0000256" key="14">
    <source>
        <dbReference type="ARBA" id="ARBA00023065"/>
    </source>
</evidence>
<evidence type="ECO:0000256" key="8">
    <source>
        <dbReference type="ARBA" id="ARBA00022722"/>
    </source>
</evidence>
<keyword evidence="17" id="KW-0325">Glycoprotein</keyword>
<keyword evidence="6 23" id="KW-0812">Transmembrane</keyword>
<dbReference type="GO" id="GO:0003676">
    <property type="term" value="F:nucleic acid binding"/>
    <property type="evidence" value="ECO:0007669"/>
    <property type="project" value="InterPro"/>
</dbReference>
<keyword evidence="21" id="KW-0479">Metal-binding</keyword>
<dbReference type="GO" id="GO:0016787">
    <property type="term" value="F:hydrolase activity"/>
    <property type="evidence" value="ECO:0007669"/>
    <property type="project" value="UniProtKB-KW"/>
</dbReference>
<keyword evidence="5" id="KW-0808">Transferase</keyword>
<dbReference type="InterPro" id="IPR041588">
    <property type="entry name" value="Integrase_H2C2"/>
</dbReference>
<dbReference type="InterPro" id="IPR001320">
    <property type="entry name" value="Iontro_rcpt_C"/>
</dbReference>
<dbReference type="PANTHER" id="PTHR35046">
    <property type="entry name" value="ZINC KNUCKLE (CCHC-TYPE) FAMILY PROTEIN"/>
    <property type="match status" value="1"/>
</dbReference>
<dbReference type="GO" id="GO:0008270">
    <property type="term" value="F:zinc ion binding"/>
    <property type="evidence" value="ECO:0007669"/>
    <property type="project" value="UniProtKB-KW"/>
</dbReference>
<dbReference type="SUPFAM" id="SSF56672">
    <property type="entry name" value="DNA/RNA polymerases"/>
    <property type="match status" value="1"/>
</dbReference>
<dbReference type="InterPro" id="IPR005162">
    <property type="entry name" value="Retrotrans_gag_dom"/>
</dbReference>
<evidence type="ECO:0000256" key="3">
    <source>
        <dbReference type="ARBA" id="ARBA00011095"/>
    </source>
</evidence>
<dbReference type="Pfam" id="PF00098">
    <property type="entry name" value="zf-CCHC"/>
    <property type="match status" value="1"/>
</dbReference>
<feature type="transmembrane region" description="Helical" evidence="23">
    <location>
        <begin position="299"/>
        <end position="321"/>
    </location>
</feature>
<keyword evidence="19" id="KW-0407">Ion channel</keyword>
<keyword evidence="8" id="KW-0540">Nuclease</keyword>
<keyword evidence="21" id="KW-0863">Zinc-finger</keyword>
<dbReference type="SMART" id="SM00343">
    <property type="entry name" value="ZnF_C2HC"/>
    <property type="match status" value="1"/>
</dbReference>
<evidence type="ECO:0000256" key="17">
    <source>
        <dbReference type="ARBA" id="ARBA00023180"/>
    </source>
</evidence>
<comment type="subcellular location">
    <subcellularLocation>
        <location evidence="1">Membrane</location>
        <topology evidence="1">Multi-pass membrane protein</topology>
    </subcellularLocation>
</comment>
<dbReference type="Gene3D" id="1.10.340.70">
    <property type="match status" value="1"/>
</dbReference>
<keyword evidence="22" id="KW-0175">Coiled coil</keyword>
<evidence type="ECO:0000256" key="4">
    <source>
        <dbReference type="ARBA" id="ARBA00022448"/>
    </source>
</evidence>
<evidence type="ECO:0000256" key="11">
    <source>
        <dbReference type="ARBA" id="ARBA00022801"/>
    </source>
</evidence>
<evidence type="ECO:0000256" key="10">
    <source>
        <dbReference type="ARBA" id="ARBA00022759"/>
    </source>
</evidence>
<keyword evidence="16" id="KW-0675">Receptor</keyword>
<gene>
    <name evidence="25" type="ORF">FSB_LOCUS21025</name>
</gene>
<comment type="function">
    <text evidence="20">Glutamate-gated receptor that probably acts as a non-selective cation channel. May be involved in light-signal transduction and calcium homeostasis via the regulation of calcium influx into cells.</text>
</comment>
<dbReference type="CDD" id="cd09274">
    <property type="entry name" value="RNase_HI_RT_Ty3"/>
    <property type="match status" value="1"/>
</dbReference>
<evidence type="ECO:0000256" key="2">
    <source>
        <dbReference type="ARBA" id="ARBA00008685"/>
    </source>
</evidence>
<dbReference type="InterPro" id="IPR000477">
    <property type="entry name" value="RT_dom"/>
</dbReference>
<dbReference type="SUPFAM" id="SSF53822">
    <property type="entry name" value="Periplasmic binding protein-like I"/>
    <property type="match status" value="1"/>
</dbReference>
<dbReference type="Pfam" id="PF03732">
    <property type="entry name" value="Retrotrans_gag"/>
    <property type="match status" value="1"/>
</dbReference>
<keyword evidence="15 23" id="KW-0472">Membrane</keyword>
<dbReference type="Gene3D" id="3.40.190.10">
    <property type="entry name" value="Periplasmic binding protein-like II"/>
    <property type="match status" value="1"/>
</dbReference>
<evidence type="ECO:0000256" key="12">
    <source>
        <dbReference type="ARBA" id="ARBA00022918"/>
    </source>
</evidence>
<comment type="similarity">
    <text evidence="2">Belongs to the glutamate-gated ion channel (TC 1.A.10.1) family.</text>
</comment>
<organism evidence="25">
    <name type="scientific">Fagus sylvatica</name>
    <name type="common">Beechnut</name>
    <dbReference type="NCBI Taxonomy" id="28930"/>
    <lineage>
        <taxon>Eukaryota</taxon>
        <taxon>Viridiplantae</taxon>
        <taxon>Streptophyta</taxon>
        <taxon>Embryophyta</taxon>
        <taxon>Tracheophyta</taxon>
        <taxon>Spermatophyta</taxon>
        <taxon>Magnoliopsida</taxon>
        <taxon>eudicotyledons</taxon>
        <taxon>Gunneridae</taxon>
        <taxon>Pentapetalae</taxon>
        <taxon>rosids</taxon>
        <taxon>fabids</taxon>
        <taxon>Fagales</taxon>
        <taxon>Fagaceae</taxon>
        <taxon>Fagus</taxon>
    </lineage>
</organism>
<dbReference type="InterPro" id="IPR001878">
    <property type="entry name" value="Znf_CCHC"/>
</dbReference>
<evidence type="ECO:0000256" key="19">
    <source>
        <dbReference type="ARBA" id="ARBA00023303"/>
    </source>
</evidence>
<dbReference type="PANTHER" id="PTHR35046:SF23">
    <property type="entry name" value="NUCLEOTIDYLTRANSFERASE, RIBONUCLEASE H"/>
    <property type="match status" value="1"/>
</dbReference>
<dbReference type="CDD" id="cd13686">
    <property type="entry name" value="GluR_Plant"/>
    <property type="match status" value="1"/>
</dbReference>
<dbReference type="InterPro" id="IPR019594">
    <property type="entry name" value="Glu/Gly-bd"/>
</dbReference>
<dbReference type="InterPro" id="IPR043502">
    <property type="entry name" value="DNA/RNA_pol_sf"/>
</dbReference>
<dbReference type="GO" id="GO:0004519">
    <property type="term" value="F:endonuclease activity"/>
    <property type="evidence" value="ECO:0007669"/>
    <property type="project" value="UniProtKB-KW"/>
</dbReference>
<dbReference type="Gene3D" id="3.30.70.270">
    <property type="match status" value="2"/>
</dbReference>
<dbReference type="GO" id="GO:0016020">
    <property type="term" value="C:membrane"/>
    <property type="evidence" value="ECO:0007669"/>
    <property type="project" value="UniProtKB-SubCell"/>
</dbReference>
<evidence type="ECO:0000256" key="21">
    <source>
        <dbReference type="PROSITE-ProRule" id="PRU00047"/>
    </source>
</evidence>
<dbReference type="GO" id="GO:0015276">
    <property type="term" value="F:ligand-gated monoatomic ion channel activity"/>
    <property type="evidence" value="ECO:0007669"/>
    <property type="project" value="InterPro"/>
</dbReference>
<evidence type="ECO:0000256" key="1">
    <source>
        <dbReference type="ARBA" id="ARBA00004141"/>
    </source>
</evidence>
<keyword evidence="7" id="KW-0548">Nucleotidyltransferase</keyword>
<keyword evidence="21" id="KW-0862">Zinc</keyword>
<dbReference type="FunFam" id="1.10.287.70:FF:000037">
    <property type="entry name" value="Glutamate receptor"/>
    <property type="match status" value="1"/>
</dbReference>
<keyword evidence="13 23" id="KW-1133">Transmembrane helix</keyword>
<dbReference type="Pfam" id="PF00060">
    <property type="entry name" value="Lig_chan"/>
    <property type="match status" value="1"/>
</dbReference>
<evidence type="ECO:0000313" key="25">
    <source>
        <dbReference type="EMBL" id="SPC93143.1"/>
    </source>
</evidence>
<dbReference type="Gene3D" id="3.40.50.2300">
    <property type="match status" value="1"/>
</dbReference>